<dbReference type="STRING" id="1436961.SAMN05421739_102518"/>
<feature type="domain" description="Beta-lactamase-related" evidence="1">
    <location>
        <begin position="14"/>
        <end position="335"/>
    </location>
</feature>
<dbReference type="AlphaFoldDB" id="A0A1I2RU89"/>
<reference evidence="3" key="1">
    <citation type="submission" date="2016-10" db="EMBL/GenBank/DDBJ databases">
        <authorList>
            <person name="Varghese N."/>
            <person name="Submissions S."/>
        </authorList>
    </citation>
    <scope>NUCLEOTIDE SEQUENCE [LARGE SCALE GENOMIC DNA]</scope>
    <source>
        <strain evidence="3">LP51</strain>
    </source>
</reference>
<evidence type="ECO:0000313" key="3">
    <source>
        <dbReference type="Proteomes" id="UP000198724"/>
    </source>
</evidence>
<evidence type="ECO:0000259" key="1">
    <source>
        <dbReference type="Pfam" id="PF00144"/>
    </source>
</evidence>
<proteinExistence type="predicted"/>
<dbReference type="InterPro" id="IPR050789">
    <property type="entry name" value="Diverse_Enzym_Activities"/>
</dbReference>
<organism evidence="2 3">
    <name type="scientific">Pontibacter chinhatensis</name>
    <dbReference type="NCBI Taxonomy" id="1436961"/>
    <lineage>
        <taxon>Bacteria</taxon>
        <taxon>Pseudomonadati</taxon>
        <taxon>Bacteroidota</taxon>
        <taxon>Cytophagia</taxon>
        <taxon>Cytophagales</taxon>
        <taxon>Hymenobacteraceae</taxon>
        <taxon>Pontibacter</taxon>
    </lineage>
</organism>
<dbReference type="EMBL" id="FOOT01000002">
    <property type="protein sequence ID" value="SFG43653.1"/>
    <property type="molecule type" value="Genomic_DNA"/>
</dbReference>
<accession>A0A1I2RU89</accession>
<dbReference type="SUPFAM" id="SSF56601">
    <property type="entry name" value="beta-lactamase/transpeptidase-like"/>
    <property type="match status" value="1"/>
</dbReference>
<protein>
    <submittedName>
        <fullName evidence="2">CubicO group peptidase, beta-lactamase class C family</fullName>
    </submittedName>
</protein>
<dbReference type="InterPro" id="IPR012338">
    <property type="entry name" value="Beta-lactam/transpept-like"/>
</dbReference>
<dbReference type="Gene3D" id="3.40.710.10">
    <property type="entry name" value="DD-peptidase/beta-lactamase superfamily"/>
    <property type="match status" value="1"/>
</dbReference>
<keyword evidence="3" id="KW-1185">Reference proteome</keyword>
<dbReference type="Proteomes" id="UP000198724">
    <property type="component" value="Unassembled WGS sequence"/>
</dbReference>
<evidence type="ECO:0000313" key="2">
    <source>
        <dbReference type="EMBL" id="SFG43653.1"/>
    </source>
</evidence>
<gene>
    <name evidence="2" type="ORF">SAMN05421739_102518</name>
</gene>
<dbReference type="OrthoDB" id="9793489at2"/>
<dbReference type="InterPro" id="IPR001466">
    <property type="entry name" value="Beta-lactam-related"/>
</dbReference>
<dbReference type="PANTHER" id="PTHR43283">
    <property type="entry name" value="BETA-LACTAMASE-RELATED"/>
    <property type="match status" value="1"/>
</dbReference>
<sequence>MLTAAKPRLTQATLDKLVAGAAAKKHIYGATFQVASPDGAFTLTSASGNMALNAPFYIASINKMLLAALALRLIREGQMRFTDRIAAYLPTDLLQGLHVHKGVEYTGEITILHLLSQTSGLPCYLIDKRPEGPKVMEELLRGADEAWPLERVVAQVKCMKTKFRPGLSGKASYGNTNFRLLGSILEVVTGRPLHELLTSLFEELQLEQTFVIQPDETRTLPPIYVKDTPVVLPRYFASSKYDVVSTTQDLMTFLKAFFSGHFYPKAQLQELERWNSIFFPFKYGIGLQKFYTPWLLSPFNPIPDMIGHCGSVGTAAFYVPEKAIFITGSINQTSSPSILFQTMIKILNQL</sequence>
<dbReference type="Pfam" id="PF00144">
    <property type="entry name" value="Beta-lactamase"/>
    <property type="match status" value="1"/>
</dbReference>
<name>A0A1I2RU89_9BACT</name>